<dbReference type="EMBL" id="MT141532">
    <property type="protein sequence ID" value="QJA65107.1"/>
    <property type="molecule type" value="Genomic_DNA"/>
</dbReference>
<proteinExistence type="predicted"/>
<reference evidence="2" key="1">
    <citation type="submission" date="2020-03" db="EMBL/GenBank/DDBJ databases">
        <title>The deep terrestrial virosphere.</title>
        <authorList>
            <person name="Holmfeldt K."/>
            <person name="Nilsson E."/>
            <person name="Simone D."/>
            <person name="Lopez-Fernandez M."/>
            <person name="Wu X."/>
            <person name="de Brujin I."/>
            <person name="Lundin D."/>
            <person name="Andersson A."/>
            <person name="Bertilsson S."/>
            <person name="Dopson M."/>
        </authorList>
    </citation>
    <scope>NUCLEOTIDE SEQUENCE</scope>
    <source>
        <strain evidence="2">MM415A00629</strain>
        <strain evidence="1">MM415B00433</strain>
    </source>
</reference>
<protein>
    <submittedName>
        <fullName evidence="2">Uncharacterized protein</fullName>
    </submittedName>
</protein>
<evidence type="ECO:0000313" key="2">
    <source>
        <dbReference type="EMBL" id="QJA80878.1"/>
    </source>
</evidence>
<gene>
    <name evidence="2" type="ORF">MM415A00629_0017</name>
    <name evidence="1" type="ORF">MM415B00433_0015</name>
</gene>
<name>A0A6M3KHA7_9ZZZZ</name>
<dbReference type="EMBL" id="MT142439">
    <property type="protein sequence ID" value="QJA80878.1"/>
    <property type="molecule type" value="Genomic_DNA"/>
</dbReference>
<dbReference type="AlphaFoldDB" id="A0A6M3KHA7"/>
<sequence length="75" mass="8634">MARYENLLHSLREKIEDSLELCDSLDTPYLCSAISDKDDKERLIKAIIKLVEKGYSIGEAINMLENDLDPNYEID</sequence>
<organism evidence="2">
    <name type="scientific">viral metagenome</name>
    <dbReference type="NCBI Taxonomy" id="1070528"/>
    <lineage>
        <taxon>unclassified sequences</taxon>
        <taxon>metagenomes</taxon>
        <taxon>organismal metagenomes</taxon>
    </lineage>
</organism>
<evidence type="ECO:0000313" key="1">
    <source>
        <dbReference type="EMBL" id="QJA65107.1"/>
    </source>
</evidence>
<accession>A0A6M3KHA7</accession>